<dbReference type="EMBL" id="QUTI01013320">
    <property type="protein sequence ID" value="RLO12581.1"/>
    <property type="molecule type" value="Genomic_DNA"/>
</dbReference>
<feature type="non-terminal residue" evidence="3">
    <location>
        <position position="1"/>
    </location>
</feature>
<dbReference type="Proteomes" id="UP000275652">
    <property type="component" value="Unassembled WGS sequence"/>
</dbReference>
<evidence type="ECO:0000313" key="3">
    <source>
        <dbReference type="EMBL" id="RLO12581.1"/>
    </source>
</evidence>
<feature type="chain" id="PRO_5040775254" evidence="2">
    <location>
        <begin position="23"/>
        <end position="86"/>
    </location>
</feature>
<organism evidence="3 4">
    <name type="scientific">Aphanomyces astaci</name>
    <name type="common">Crayfish plague agent</name>
    <dbReference type="NCBI Taxonomy" id="112090"/>
    <lineage>
        <taxon>Eukaryota</taxon>
        <taxon>Sar</taxon>
        <taxon>Stramenopiles</taxon>
        <taxon>Oomycota</taxon>
        <taxon>Saprolegniomycetes</taxon>
        <taxon>Saprolegniales</taxon>
        <taxon>Verrucalvaceae</taxon>
        <taxon>Aphanomyces</taxon>
    </lineage>
</organism>
<feature type="compositionally biased region" description="Basic and acidic residues" evidence="1">
    <location>
        <begin position="74"/>
        <end position="86"/>
    </location>
</feature>
<comment type="caution">
    <text evidence="3">The sequence shown here is derived from an EMBL/GenBank/DDBJ whole genome shotgun (WGS) entry which is preliminary data.</text>
</comment>
<accession>A0A9X8HG14</accession>
<dbReference type="AlphaFoldDB" id="A0A9X8HG14"/>
<evidence type="ECO:0000256" key="2">
    <source>
        <dbReference type="SAM" id="SignalP"/>
    </source>
</evidence>
<evidence type="ECO:0000256" key="1">
    <source>
        <dbReference type="SAM" id="MobiDB-lite"/>
    </source>
</evidence>
<feature type="signal peptide" evidence="2">
    <location>
        <begin position="1"/>
        <end position="22"/>
    </location>
</feature>
<name>A0A9X8HG14_APHAT</name>
<sequence length="86" mass="9529">MCNLTFAWRHITTLLYLSVVMTDECNKRKANEIAEHADDSIEEAEAPAQQVEVVDLTVESDDNDGVAPSEDAAEVARHQADWEAKA</sequence>
<gene>
    <name evidence="3" type="ORF">DYB28_014946</name>
</gene>
<protein>
    <submittedName>
        <fullName evidence="3">Uncharacterized protein</fullName>
    </submittedName>
</protein>
<evidence type="ECO:0000313" key="4">
    <source>
        <dbReference type="Proteomes" id="UP000275652"/>
    </source>
</evidence>
<feature type="region of interest" description="Disordered" evidence="1">
    <location>
        <begin position="61"/>
        <end position="86"/>
    </location>
</feature>
<proteinExistence type="predicted"/>
<reference evidence="3 4" key="1">
    <citation type="journal article" date="2018" name="J. Invertebr. Pathol.">
        <title>New genotyping method for the causative agent of crayfish plague (Aphanomyces astaci) based on whole genome data.</title>
        <authorList>
            <person name="Minardi D."/>
            <person name="Studholme D.J."/>
            <person name="van der Giezen M."/>
            <person name="Pretto T."/>
            <person name="Oidtmann B."/>
        </authorList>
    </citation>
    <scope>NUCLEOTIDE SEQUENCE [LARGE SCALE GENOMIC DNA]</scope>
    <source>
        <strain evidence="3 4">KB13</strain>
    </source>
</reference>
<keyword evidence="2" id="KW-0732">Signal</keyword>